<dbReference type="GO" id="GO:0005737">
    <property type="term" value="C:cytoplasm"/>
    <property type="evidence" value="ECO:0007669"/>
    <property type="project" value="TreeGrafter"/>
</dbReference>
<dbReference type="SMART" id="SM00312">
    <property type="entry name" value="PX"/>
    <property type="match status" value="1"/>
</dbReference>
<dbReference type="InterPro" id="IPR001683">
    <property type="entry name" value="PX_dom"/>
</dbReference>
<dbReference type="PANTHER" id="PTHR15706">
    <property type="entry name" value="SH3 MULTIPLE DOMAIN"/>
    <property type="match status" value="1"/>
</dbReference>
<dbReference type="InterPro" id="IPR036871">
    <property type="entry name" value="PX_dom_sf"/>
</dbReference>
<dbReference type="AlphaFoldDB" id="A0A6P4ZW29"/>
<accession>A0A6P4ZW29</accession>
<protein>
    <submittedName>
        <fullName evidence="4">SH3 and PX domain-containing protein 2A-like</fullName>
    </submittedName>
</protein>
<dbReference type="InterPro" id="IPR051228">
    <property type="entry name" value="NADPH_Oxidase/PX-Domain"/>
</dbReference>
<evidence type="ECO:0000313" key="4">
    <source>
        <dbReference type="RefSeq" id="XP_019638199.1"/>
    </source>
</evidence>
<dbReference type="GO" id="GO:0016176">
    <property type="term" value="F:superoxide-generating NADPH oxidase activator activity"/>
    <property type="evidence" value="ECO:0007669"/>
    <property type="project" value="TreeGrafter"/>
</dbReference>
<dbReference type="GO" id="GO:0042554">
    <property type="term" value="P:superoxide anion generation"/>
    <property type="evidence" value="ECO:0007669"/>
    <property type="project" value="TreeGrafter"/>
</dbReference>
<dbReference type="FunFam" id="3.30.1520.10:FF:000103">
    <property type="entry name" value="Predicted protein"/>
    <property type="match status" value="1"/>
</dbReference>
<reference evidence="4" key="1">
    <citation type="submission" date="2025-08" db="UniProtKB">
        <authorList>
            <consortium name="RefSeq"/>
        </authorList>
    </citation>
    <scope>IDENTIFICATION</scope>
    <source>
        <tissue evidence="4">Gonad</tissue>
    </source>
</reference>
<dbReference type="GO" id="GO:0035091">
    <property type="term" value="F:phosphatidylinositol binding"/>
    <property type="evidence" value="ECO:0007669"/>
    <property type="project" value="InterPro"/>
</dbReference>
<dbReference type="Gene3D" id="3.30.1520.10">
    <property type="entry name" value="Phox-like domain"/>
    <property type="match status" value="1"/>
</dbReference>
<evidence type="ECO:0000313" key="3">
    <source>
        <dbReference type="Proteomes" id="UP000515135"/>
    </source>
</evidence>
<dbReference type="GeneID" id="109480449"/>
<name>A0A6P4ZW29_BRABE</name>
<feature type="region of interest" description="Disordered" evidence="1">
    <location>
        <begin position="152"/>
        <end position="211"/>
    </location>
</feature>
<dbReference type="PANTHER" id="PTHR15706:SF27">
    <property type="entry name" value="PX DOMAIN-CONTAINING PROTEIN"/>
    <property type="match status" value="1"/>
</dbReference>
<sequence length="255" mass="29230">MASAICRSPSLCNLALLDVQVTGVEETQTAGKIQYAFCLDLQWSDYRRDVVWRNYYEFVELHNALLSVFKEYSKPRPGRQPLPAIPARQFFRRNDRKLAESRRPQIQQYVQQLIRLPQKVSQSSVVLSFFERRPDDPPPPCQCSEDFARKHMSQKLQNGSGGPQENGDNSCSTSADSSPKKPRSRTLKDIDGQEMTSSNEGSPTKAKFKTSWESPEFQKFHRLSYTIAWDCADLMGEMEDLEDGETMWQEMELGS</sequence>
<dbReference type="SUPFAM" id="SSF64268">
    <property type="entry name" value="PX domain"/>
    <property type="match status" value="1"/>
</dbReference>
<feature type="domain" description="PX" evidence="2">
    <location>
        <begin position="15"/>
        <end position="137"/>
    </location>
</feature>
<dbReference type="Proteomes" id="UP000515135">
    <property type="component" value="Unplaced"/>
</dbReference>
<evidence type="ECO:0000256" key="1">
    <source>
        <dbReference type="SAM" id="MobiDB-lite"/>
    </source>
</evidence>
<evidence type="ECO:0000259" key="2">
    <source>
        <dbReference type="PROSITE" id="PS50195"/>
    </source>
</evidence>
<proteinExistence type="predicted"/>
<dbReference type="RefSeq" id="XP_019638199.1">
    <property type="nucleotide sequence ID" value="XM_019782640.1"/>
</dbReference>
<keyword evidence="3" id="KW-1185">Reference proteome</keyword>
<dbReference type="Pfam" id="PF00787">
    <property type="entry name" value="PX"/>
    <property type="match status" value="1"/>
</dbReference>
<organism evidence="3 4">
    <name type="scientific">Branchiostoma belcheri</name>
    <name type="common">Amphioxus</name>
    <dbReference type="NCBI Taxonomy" id="7741"/>
    <lineage>
        <taxon>Eukaryota</taxon>
        <taxon>Metazoa</taxon>
        <taxon>Chordata</taxon>
        <taxon>Cephalochordata</taxon>
        <taxon>Leptocardii</taxon>
        <taxon>Amphioxiformes</taxon>
        <taxon>Branchiostomatidae</taxon>
        <taxon>Branchiostoma</taxon>
    </lineage>
</organism>
<dbReference type="PROSITE" id="PS50195">
    <property type="entry name" value="PX"/>
    <property type="match status" value="1"/>
</dbReference>
<gene>
    <name evidence="4" type="primary">LOC109480449</name>
</gene>
<dbReference type="OrthoDB" id="9978002at2759"/>
<feature type="compositionally biased region" description="Polar residues" evidence="1">
    <location>
        <begin position="166"/>
        <end position="177"/>
    </location>
</feature>
<dbReference type="KEGG" id="bbel:109480449"/>